<protein>
    <submittedName>
        <fullName evidence="1">Putative lectin/glucanase superfamily protein</fullName>
    </submittedName>
</protein>
<dbReference type="GO" id="GO:0030246">
    <property type="term" value="F:carbohydrate binding"/>
    <property type="evidence" value="ECO:0007669"/>
    <property type="project" value="UniProtKB-KW"/>
</dbReference>
<sequence length="347" mass="36821">MRSIAPQPYRTLPDISDSRLCGAWLNHRVSGGKDFIASAHDGTATAITWGLHGSGIFDGTSSRLNIGNIAASPVCVCFWIKPASVTQEILRLAAGATINLASGTITYTGITASATYVNGAASTTLAASQWQHVACVFTALAASAVDLAYDGSGYGQVELRDVRLWTTAPSAAEIARMFRAGVPDSSLVLWVPGDGRDYSRYARSVTITSQPKTGEYITTDGTDDKLDYGDLGNIRTISFWARPSTTTQELLLIDTGKDIMVSSGTITYTGLTPTATYVNGTASTTLAASVWQHVVCVLNADVDANNFEIGNDGANYGAFDMRDLRVFNEVKSADWAALAYRTARGGV</sequence>
<dbReference type="AlphaFoldDB" id="A0A6M3KHB3"/>
<gene>
    <name evidence="1" type="ORF">MM415A00564_0025</name>
</gene>
<dbReference type="SUPFAM" id="SSF49899">
    <property type="entry name" value="Concanavalin A-like lectins/glucanases"/>
    <property type="match status" value="2"/>
</dbReference>
<evidence type="ECO:0000313" key="1">
    <source>
        <dbReference type="EMBL" id="QJA81252.1"/>
    </source>
</evidence>
<dbReference type="InterPro" id="IPR013320">
    <property type="entry name" value="ConA-like_dom_sf"/>
</dbReference>
<dbReference type="Gene3D" id="2.60.120.200">
    <property type="match status" value="2"/>
</dbReference>
<name>A0A6M3KHB3_9ZZZZ</name>
<organism evidence="1">
    <name type="scientific">viral metagenome</name>
    <dbReference type="NCBI Taxonomy" id="1070528"/>
    <lineage>
        <taxon>unclassified sequences</taxon>
        <taxon>metagenomes</taxon>
        <taxon>organismal metagenomes</taxon>
    </lineage>
</organism>
<accession>A0A6M3KHB3</accession>
<dbReference type="EMBL" id="MT142452">
    <property type="protein sequence ID" value="QJA81252.1"/>
    <property type="molecule type" value="Genomic_DNA"/>
</dbReference>
<proteinExistence type="predicted"/>
<keyword evidence="1" id="KW-0430">Lectin</keyword>
<reference evidence="1" key="1">
    <citation type="submission" date="2020-03" db="EMBL/GenBank/DDBJ databases">
        <title>The deep terrestrial virosphere.</title>
        <authorList>
            <person name="Holmfeldt K."/>
            <person name="Nilsson E."/>
            <person name="Simone D."/>
            <person name="Lopez-Fernandez M."/>
            <person name="Wu X."/>
            <person name="de Brujin I."/>
            <person name="Lundin D."/>
            <person name="Andersson A."/>
            <person name="Bertilsson S."/>
            <person name="Dopson M."/>
        </authorList>
    </citation>
    <scope>NUCLEOTIDE SEQUENCE</scope>
    <source>
        <strain evidence="1">MM415A00564</strain>
    </source>
</reference>